<organism evidence="2 3">
    <name type="scientific">Geomobilimonas luticola</name>
    <dbReference type="NCBI Taxonomy" id="1114878"/>
    <lineage>
        <taxon>Bacteria</taxon>
        <taxon>Pseudomonadati</taxon>
        <taxon>Thermodesulfobacteriota</taxon>
        <taxon>Desulfuromonadia</taxon>
        <taxon>Geobacterales</taxon>
        <taxon>Geobacteraceae</taxon>
        <taxon>Geomobilimonas</taxon>
    </lineage>
</organism>
<accession>A0ABS5SFF7</accession>
<keyword evidence="1" id="KW-0812">Transmembrane</keyword>
<feature type="transmembrane region" description="Helical" evidence="1">
    <location>
        <begin position="12"/>
        <end position="34"/>
    </location>
</feature>
<gene>
    <name evidence="2" type="ORF">KI810_13615</name>
</gene>
<comment type="caution">
    <text evidence="2">The sequence shown here is derived from an EMBL/GenBank/DDBJ whole genome shotgun (WGS) entry which is preliminary data.</text>
</comment>
<keyword evidence="1" id="KW-1133">Transmembrane helix</keyword>
<reference evidence="2 3" key="1">
    <citation type="submission" date="2021-05" db="EMBL/GenBank/DDBJ databases">
        <title>The draft genome of Geobacter luticola JCM 17780.</title>
        <authorList>
            <person name="Xu Z."/>
            <person name="Masuda Y."/>
            <person name="Itoh H."/>
            <person name="Senoo K."/>
        </authorList>
    </citation>
    <scope>NUCLEOTIDE SEQUENCE [LARGE SCALE GENOMIC DNA]</scope>
    <source>
        <strain evidence="2 3">JCM 17780</strain>
    </source>
</reference>
<dbReference type="RefSeq" id="WP_214176108.1">
    <property type="nucleotide sequence ID" value="NZ_JAHCVK010000007.1"/>
</dbReference>
<keyword evidence="1" id="KW-0472">Membrane</keyword>
<evidence type="ECO:0000313" key="2">
    <source>
        <dbReference type="EMBL" id="MBT0654099.1"/>
    </source>
</evidence>
<dbReference type="EMBL" id="JAHCVK010000007">
    <property type="protein sequence ID" value="MBT0654099.1"/>
    <property type="molecule type" value="Genomic_DNA"/>
</dbReference>
<keyword evidence="3" id="KW-1185">Reference proteome</keyword>
<evidence type="ECO:0000256" key="1">
    <source>
        <dbReference type="SAM" id="Phobius"/>
    </source>
</evidence>
<sequence>MKDGIFKKEAKFMVGMYVLIPVVGIIAAIAIPFLKKNTACDNSIVSIYTSPDGSKKAILFARDCGATTDFSTQISILPSKEELPNEGGNVFVADSDHGKAATGQWGGPKVTVSWQNGNNILVNYADKTRIFKKQEQVEGVHVTYSEGISAANQKDTPDHKPVR</sequence>
<protein>
    <submittedName>
        <fullName evidence="2">Uncharacterized protein</fullName>
    </submittedName>
</protein>
<name>A0ABS5SFF7_9BACT</name>
<evidence type="ECO:0000313" key="3">
    <source>
        <dbReference type="Proteomes" id="UP000756860"/>
    </source>
</evidence>
<dbReference type="Proteomes" id="UP000756860">
    <property type="component" value="Unassembled WGS sequence"/>
</dbReference>
<proteinExistence type="predicted"/>